<dbReference type="EMBL" id="KV010272">
    <property type="protein sequence ID" value="KZV27831.1"/>
    <property type="molecule type" value="Genomic_DNA"/>
</dbReference>
<name>A0A2Z7B1P3_9LAMI</name>
<sequence length="241" mass="27161">MMSSYIEEHVHITDDDSLPTLGCLYLYVETLPIDDDMTRGDDPQSFIPFIMQGFRTMVVDDERGPFTYHGDRHRSPILSGSNMKHAWGEIEVRELPAQPPSYTGTTRSSLNIASWYSQFNRIGIARKIGLTAICVYANATADIVTQAQVITAQSIHNKQTYNSCSILSCKQAHIRTSSLLSYNYNKEDCHNDADPPPAQRQHNNCSKTEAHKSNSRELQLNQRYPTSSNTTESSNKLKGRN</sequence>
<accession>A0A2Z7B1P3</accession>
<keyword evidence="3" id="KW-1185">Reference proteome</keyword>
<dbReference type="Proteomes" id="UP000250235">
    <property type="component" value="Unassembled WGS sequence"/>
</dbReference>
<protein>
    <submittedName>
        <fullName evidence="2">Uncharacterized protein</fullName>
    </submittedName>
</protein>
<evidence type="ECO:0000313" key="3">
    <source>
        <dbReference type="Proteomes" id="UP000250235"/>
    </source>
</evidence>
<evidence type="ECO:0000256" key="1">
    <source>
        <dbReference type="SAM" id="MobiDB-lite"/>
    </source>
</evidence>
<feature type="compositionally biased region" description="Polar residues" evidence="1">
    <location>
        <begin position="216"/>
        <end position="241"/>
    </location>
</feature>
<proteinExistence type="predicted"/>
<reference evidence="2 3" key="1">
    <citation type="journal article" date="2015" name="Proc. Natl. Acad. Sci. U.S.A.">
        <title>The resurrection genome of Boea hygrometrica: A blueprint for survival of dehydration.</title>
        <authorList>
            <person name="Xiao L."/>
            <person name="Yang G."/>
            <person name="Zhang L."/>
            <person name="Yang X."/>
            <person name="Zhao S."/>
            <person name="Ji Z."/>
            <person name="Zhou Q."/>
            <person name="Hu M."/>
            <person name="Wang Y."/>
            <person name="Chen M."/>
            <person name="Xu Y."/>
            <person name="Jin H."/>
            <person name="Xiao X."/>
            <person name="Hu G."/>
            <person name="Bao F."/>
            <person name="Hu Y."/>
            <person name="Wan P."/>
            <person name="Li L."/>
            <person name="Deng X."/>
            <person name="Kuang T."/>
            <person name="Xiang C."/>
            <person name="Zhu J.K."/>
            <person name="Oliver M.J."/>
            <person name="He Y."/>
        </authorList>
    </citation>
    <scope>NUCLEOTIDE SEQUENCE [LARGE SCALE GENOMIC DNA]</scope>
    <source>
        <strain evidence="3">cv. XS01</strain>
    </source>
</reference>
<evidence type="ECO:0000313" key="2">
    <source>
        <dbReference type="EMBL" id="KZV27831.1"/>
    </source>
</evidence>
<dbReference type="AlphaFoldDB" id="A0A2Z7B1P3"/>
<feature type="region of interest" description="Disordered" evidence="1">
    <location>
        <begin position="190"/>
        <end position="241"/>
    </location>
</feature>
<gene>
    <name evidence="2" type="ORF">F511_28332</name>
</gene>
<organism evidence="2 3">
    <name type="scientific">Dorcoceras hygrometricum</name>
    <dbReference type="NCBI Taxonomy" id="472368"/>
    <lineage>
        <taxon>Eukaryota</taxon>
        <taxon>Viridiplantae</taxon>
        <taxon>Streptophyta</taxon>
        <taxon>Embryophyta</taxon>
        <taxon>Tracheophyta</taxon>
        <taxon>Spermatophyta</taxon>
        <taxon>Magnoliopsida</taxon>
        <taxon>eudicotyledons</taxon>
        <taxon>Gunneridae</taxon>
        <taxon>Pentapetalae</taxon>
        <taxon>asterids</taxon>
        <taxon>lamiids</taxon>
        <taxon>Lamiales</taxon>
        <taxon>Gesneriaceae</taxon>
        <taxon>Didymocarpoideae</taxon>
        <taxon>Trichosporeae</taxon>
        <taxon>Loxocarpinae</taxon>
        <taxon>Dorcoceras</taxon>
    </lineage>
</organism>